<dbReference type="RefSeq" id="WP_156242501.1">
    <property type="nucleotide sequence ID" value="NZ_BAAAZL010000004.1"/>
</dbReference>
<dbReference type="SUPFAM" id="SSF51735">
    <property type="entry name" value="NAD(P)-binding Rossmann-fold domains"/>
    <property type="match status" value="1"/>
</dbReference>
<dbReference type="KEGG" id="moj:D7D94_10195"/>
<accession>A0A6I6E5E7</accession>
<evidence type="ECO:0000313" key="7">
    <source>
        <dbReference type="Proteomes" id="UP000422989"/>
    </source>
</evidence>
<dbReference type="SUPFAM" id="SSF55347">
    <property type="entry name" value="Glyceraldehyde-3-phosphate dehydrogenase-like, C-terminal domain"/>
    <property type="match status" value="1"/>
</dbReference>
<keyword evidence="2 6" id="KW-0560">Oxidoreductase</keyword>
<gene>
    <name evidence="6" type="primary">iolG</name>
    <name evidence="6" type="ORF">D7D94_10195</name>
</gene>
<dbReference type="InterPro" id="IPR055170">
    <property type="entry name" value="GFO_IDH_MocA-like_dom"/>
</dbReference>
<comment type="similarity">
    <text evidence="1">Belongs to the Gfo/Idh/MocA family.</text>
</comment>
<dbReference type="Proteomes" id="UP000422989">
    <property type="component" value="Chromosome"/>
</dbReference>
<keyword evidence="7" id="KW-1185">Reference proteome</keyword>
<proteinExistence type="inferred from homology"/>
<name>A0A6I6E5E7_9MICO</name>
<dbReference type="InterPro" id="IPR030827">
    <property type="entry name" value="Myo_inos_IolG"/>
</dbReference>
<feature type="domain" description="Gfo/Idh/MocA-like oxidoreductase N-terminal" evidence="4">
    <location>
        <begin position="5"/>
        <end position="123"/>
    </location>
</feature>
<dbReference type="AlphaFoldDB" id="A0A6I6E5E7"/>
<protein>
    <submittedName>
        <fullName evidence="6">Inositol 2-dehydrogenase</fullName>
        <ecNumber evidence="6">1.1.1.18</ecNumber>
    </submittedName>
</protein>
<feature type="domain" description="GFO/IDH/MocA-like oxidoreductase" evidence="5">
    <location>
        <begin position="132"/>
        <end position="251"/>
    </location>
</feature>
<dbReference type="GO" id="GO:0000166">
    <property type="term" value="F:nucleotide binding"/>
    <property type="evidence" value="ECO:0007669"/>
    <property type="project" value="InterPro"/>
</dbReference>
<organism evidence="6 7">
    <name type="scientific">Microbacterium oryzae</name>
    <dbReference type="NCBI Taxonomy" id="743009"/>
    <lineage>
        <taxon>Bacteria</taxon>
        <taxon>Bacillati</taxon>
        <taxon>Actinomycetota</taxon>
        <taxon>Actinomycetes</taxon>
        <taxon>Micrococcales</taxon>
        <taxon>Microbacteriaceae</taxon>
        <taxon>Microbacterium</taxon>
    </lineage>
</organism>
<sequence length="337" mass="35699">MTSSLRFGLIGTGRIGQVHAASVAAIPGTELSWVADPFIDGAAETARRYGGANVTADPLEAIRSGEVDGVIIASPTPTHVDLIDAAIDAGVPVLCEKPIDLDIVRVDALREKAASSSTPVVLGFNRRFDPHFADLRRRVADGEIGALEQLSITSRDPEAPPAAYIAVSGGIFRDMTIHDFDMARFFVPDIVEVTARGARQFDAAIAAAGDYDAVVVTLRGAGGELITITNSRHSAYGYDQRIEAFGPQGLLQVGNIPATQVRAYTGAQVEGLAPYRRFFLERYADAYRLELEAFADLIRGGEDRSPGFEDGRAALVLADAAVRSAAEGVSVAVDLSA</sequence>
<dbReference type="Pfam" id="PF01408">
    <property type="entry name" value="GFO_IDH_MocA"/>
    <property type="match status" value="1"/>
</dbReference>
<reference evidence="6 7" key="1">
    <citation type="submission" date="2018-09" db="EMBL/GenBank/DDBJ databases">
        <title>Whole genome sequencing of Microbacterium oryzae strain MB-10T.</title>
        <authorList>
            <person name="Das S.K."/>
        </authorList>
    </citation>
    <scope>NUCLEOTIDE SEQUENCE [LARGE SCALE GENOMIC DNA]</scope>
    <source>
        <strain evidence="6 7">MB-10</strain>
    </source>
</reference>
<keyword evidence="3" id="KW-0520">NAD</keyword>
<dbReference type="Pfam" id="PF22725">
    <property type="entry name" value="GFO_IDH_MocA_C3"/>
    <property type="match status" value="1"/>
</dbReference>
<evidence type="ECO:0000259" key="5">
    <source>
        <dbReference type="Pfam" id="PF22725"/>
    </source>
</evidence>
<dbReference type="OrthoDB" id="256869at2"/>
<evidence type="ECO:0000256" key="2">
    <source>
        <dbReference type="ARBA" id="ARBA00023002"/>
    </source>
</evidence>
<dbReference type="Gene3D" id="3.40.50.720">
    <property type="entry name" value="NAD(P)-binding Rossmann-like Domain"/>
    <property type="match status" value="1"/>
</dbReference>
<evidence type="ECO:0000256" key="3">
    <source>
        <dbReference type="ARBA" id="ARBA00023027"/>
    </source>
</evidence>
<dbReference type="PANTHER" id="PTHR42840">
    <property type="entry name" value="NAD(P)-BINDING ROSSMANN-FOLD SUPERFAMILY PROTEIN-RELATED"/>
    <property type="match status" value="1"/>
</dbReference>
<evidence type="ECO:0000313" key="6">
    <source>
        <dbReference type="EMBL" id="QGU27997.1"/>
    </source>
</evidence>
<evidence type="ECO:0000256" key="1">
    <source>
        <dbReference type="ARBA" id="ARBA00010928"/>
    </source>
</evidence>
<dbReference type="InterPro" id="IPR036291">
    <property type="entry name" value="NAD(P)-bd_dom_sf"/>
</dbReference>
<dbReference type="InterPro" id="IPR000683">
    <property type="entry name" value="Gfo/Idh/MocA-like_OxRdtase_N"/>
</dbReference>
<dbReference type="PANTHER" id="PTHR42840:SF3">
    <property type="entry name" value="BINDING ROSSMANN FOLD OXIDOREDUCTASE, PUTATIVE (AFU_ORTHOLOGUE AFUA_2G10240)-RELATED"/>
    <property type="match status" value="1"/>
</dbReference>
<dbReference type="GO" id="GO:0050112">
    <property type="term" value="F:inositol 2-dehydrogenase (NAD+) activity"/>
    <property type="evidence" value="ECO:0007669"/>
    <property type="project" value="UniProtKB-EC"/>
</dbReference>
<dbReference type="EC" id="1.1.1.18" evidence="6"/>
<evidence type="ECO:0000259" key="4">
    <source>
        <dbReference type="Pfam" id="PF01408"/>
    </source>
</evidence>
<dbReference type="Gene3D" id="3.30.360.10">
    <property type="entry name" value="Dihydrodipicolinate Reductase, domain 2"/>
    <property type="match status" value="1"/>
</dbReference>
<dbReference type="NCBIfam" id="TIGR04380">
    <property type="entry name" value="myo_inos_iolG"/>
    <property type="match status" value="1"/>
</dbReference>
<dbReference type="EMBL" id="CP032550">
    <property type="protein sequence ID" value="QGU27997.1"/>
    <property type="molecule type" value="Genomic_DNA"/>
</dbReference>